<dbReference type="VEuPathDB" id="FungiDB:VP01_2400g3"/>
<reference evidence="2 3" key="1">
    <citation type="submission" date="2015-08" db="EMBL/GenBank/DDBJ databases">
        <title>Next Generation Sequencing and Analysis of the Genome of Puccinia sorghi L Schw, the Causal Agent of Maize Common Rust.</title>
        <authorList>
            <person name="Rochi L."/>
            <person name="Burguener G."/>
            <person name="Darino M."/>
            <person name="Turjanski A."/>
            <person name="Kreff E."/>
            <person name="Dieguez M.J."/>
            <person name="Sacco F."/>
        </authorList>
    </citation>
    <scope>NUCLEOTIDE SEQUENCE [LARGE SCALE GENOMIC DNA]</scope>
    <source>
        <strain evidence="2 3">RO10H11247</strain>
    </source>
</reference>
<gene>
    <name evidence="2" type="ORF">VP01_2400g3</name>
</gene>
<evidence type="ECO:0000313" key="2">
    <source>
        <dbReference type="EMBL" id="KNZ56448.1"/>
    </source>
</evidence>
<keyword evidence="1" id="KW-1133">Transmembrane helix</keyword>
<protein>
    <submittedName>
        <fullName evidence="2">Uncharacterized protein</fullName>
    </submittedName>
</protein>
<feature type="transmembrane region" description="Helical" evidence="1">
    <location>
        <begin position="116"/>
        <end position="141"/>
    </location>
</feature>
<sequence length="690" mass="78153">MDSTSNSGTEFRVQVTDLNFGSSQFAYFFCADKLQNSSILVSNPCDLAPAYLFWYQKSCSTMNKTHKYFHKMAIWARGLSENVLIRGINYDQIYNYVIDWFLSVDFLYLIRPNVCFQVVFHVILIFLCLCYSALNTIIGIIEMTWNFHCIRFFLAGGAQEKSVRADPLATSRSLSDKWASQGRIMRCQINLVVLHHEADPRRWRTFIQLGLVWSSSRSSTVQLLDVLHSFNSSSSSSECCTGLLEAPFFFIFVPLEFFIPYNMSNSITIIMNMVIVIVRTRWFVHCPLAELCIVPHDLSTNLIVPRNFVETDFFFFCEKGYHLNGFRAGSSSLFVAAVVVEISAQLSVSLIPRACDGDIPAGDLYTCAEAILGRREARRGGESWTENLFVNNRSIQSDGGIGMDIRKGHVRTVDDGWIWPSVQGHIIADGWICLKEVLGLTVLLVLLRYFGWAVEMIRFSLNIVECNNTAMSRVDMKHGRNFSQAYADHSAGWLMDHKPRPPVGVGHPRHREERRTPPLIQQLQPARPYLFLFFARKSKYIIIVSANHMEHGLGWDRQGSCWFASQAAIMYKIFPQGVIGCSCPHSFFFPFRYSPALVRIDPDTTHIHTVSPQRTSNSSKSLPLHLLTPFPSHPVTELATQSSLLSRRSLFHILPLSNPVCPLSSELPTSPSTLADFFLNLSPPFPTDTS</sequence>
<dbReference type="AlphaFoldDB" id="A0A0L6V6R7"/>
<proteinExistence type="predicted"/>
<keyword evidence="1" id="KW-0472">Membrane</keyword>
<keyword evidence="1" id="KW-0812">Transmembrane</keyword>
<evidence type="ECO:0000256" key="1">
    <source>
        <dbReference type="SAM" id="Phobius"/>
    </source>
</evidence>
<name>A0A0L6V6R7_9BASI</name>
<comment type="caution">
    <text evidence="2">The sequence shown here is derived from an EMBL/GenBank/DDBJ whole genome shotgun (WGS) entry which is preliminary data.</text>
</comment>
<accession>A0A0L6V6R7</accession>
<organism evidence="2 3">
    <name type="scientific">Puccinia sorghi</name>
    <dbReference type="NCBI Taxonomy" id="27349"/>
    <lineage>
        <taxon>Eukaryota</taxon>
        <taxon>Fungi</taxon>
        <taxon>Dikarya</taxon>
        <taxon>Basidiomycota</taxon>
        <taxon>Pucciniomycotina</taxon>
        <taxon>Pucciniomycetes</taxon>
        <taxon>Pucciniales</taxon>
        <taxon>Pucciniaceae</taxon>
        <taxon>Puccinia</taxon>
    </lineage>
</organism>
<dbReference type="EMBL" id="LAVV01007282">
    <property type="protein sequence ID" value="KNZ56448.1"/>
    <property type="molecule type" value="Genomic_DNA"/>
</dbReference>
<keyword evidence="3" id="KW-1185">Reference proteome</keyword>
<evidence type="ECO:0000313" key="3">
    <source>
        <dbReference type="Proteomes" id="UP000037035"/>
    </source>
</evidence>
<dbReference type="Proteomes" id="UP000037035">
    <property type="component" value="Unassembled WGS sequence"/>
</dbReference>